<keyword evidence="14" id="KW-0675">Receptor</keyword>
<accession>A0A9D3M1D9</accession>
<evidence type="ECO:0000256" key="6">
    <source>
        <dbReference type="ARBA" id="ARBA00022583"/>
    </source>
</evidence>
<dbReference type="FunFam" id="2.60.40.10:FF:001348">
    <property type="entry name" value="Hemicentin 2"/>
    <property type="match status" value="1"/>
</dbReference>
<feature type="domain" description="Ig-like" evidence="20">
    <location>
        <begin position="1279"/>
        <end position="1367"/>
    </location>
</feature>
<dbReference type="InterPro" id="IPR009030">
    <property type="entry name" value="Growth_fac_rcpt_cys_sf"/>
</dbReference>
<dbReference type="GO" id="GO:0030855">
    <property type="term" value="P:epithelial cell differentiation"/>
    <property type="evidence" value="ECO:0007669"/>
    <property type="project" value="UniProtKB-ARBA"/>
</dbReference>
<feature type="domain" description="Ig-like" evidence="20">
    <location>
        <begin position="2858"/>
        <end position="2943"/>
    </location>
</feature>
<evidence type="ECO:0000256" key="13">
    <source>
        <dbReference type="ARBA" id="ARBA00023157"/>
    </source>
</evidence>
<dbReference type="Pfam" id="PF00090">
    <property type="entry name" value="TSP_1"/>
    <property type="match status" value="1"/>
</dbReference>
<feature type="domain" description="Ig-like" evidence="20">
    <location>
        <begin position="1867"/>
        <end position="1954"/>
    </location>
</feature>
<dbReference type="SMART" id="SM00408">
    <property type="entry name" value="IGc2"/>
    <property type="match status" value="32"/>
</dbReference>
<evidence type="ECO:0000256" key="5">
    <source>
        <dbReference type="ARBA" id="ARBA00022536"/>
    </source>
</evidence>
<evidence type="ECO:0000256" key="4">
    <source>
        <dbReference type="ARBA" id="ARBA00022530"/>
    </source>
</evidence>
<feature type="domain" description="Ig-like" evidence="20">
    <location>
        <begin position="1560"/>
        <end position="1654"/>
    </location>
</feature>
<dbReference type="FunFam" id="2.60.40.10:FF:000130">
    <property type="entry name" value="Hemicentin 1"/>
    <property type="match status" value="10"/>
</dbReference>
<dbReference type="FunFam" id="2.60.40.10:FF:000186">
    <property type="entry name" value="Hemicentin 1"/>
    <property type="match status" value="5"/>
</dbReference>
<dbReference type="Pfam" id="PF25106">
    <property type="entry name" value="VWA_4"/>
    <property type="match status" value="1"/>
</dbReference>
<feature type="signal peptide" evidence="18">
    <location>
        <begin position="1"/>
        <end position="22"/>
    </location>
</feature>
<dbReference type="InterPro" id="IPR026823">
    <property type="entry name" value="cEGF"/>
</dbReference>
<keyword evidence="15" id="KW-0325">Glycoprotein</keyword>
<dbReference type="GO" id="GO:0070593">
    <property type="term" value="P:dendrite self-avoidance"/>
    <property type="evidence" value="ECO:0007669"/>
    <property type="project" value="TreeGrafter"/>
</dbReference>
<feature type="domain" description="Ig-like" evidence="20">
    <location>
        <begin position="2399"/>
        <end position="2487"/>
    </location>
</feature>
<feature type="domain" description="EGF-like" evidence="19">
    <location>
        <begin position="3916"/>
        <end position="3955"/>
    </location>
</feature>
<dbReference type="InterPro" id="IPR003598">
    <property type="entry name" value="Ig_sub2"/>
</dbReference>
<keyword evidence="10" id="KW-0106">Calcium</keyword>
<evidence type="ECO:0000256" key="11">
    <source>
        <dbReference type="ARBA" id="ARBA00022989"/>
    </source>
</evidence>
<evidence type="ECO:0000256" key="7">
    <source>
        <dbReference type="ARBA" id="ARBA00022692"/>
    </source>
</evidence>
<dbReference type="SUPFAM" id="SSF57196">
    <property type="entry name" value="EGF/Laminin"/>
    <property type="match status" value="3"/>
</dbReference>
<dbReference type="PROSITE" id="PS00010">
    <property type="entry name" value="ASX_HYDROXYL"/>
    <property type="match status" value="5"/>
</dbReference>
<dbReference type="SUPFAM" id="SSF54511">
    <property type="entry name" value="GFP-like"/>
    <property type="match status" value="1"/>
</dbReference>
<feature type="domain" description="Ig-like" evidence="20">
    <location>
        <begin position="3037"/>
        <end position="3124"/>
    </location>
</feature>
<dbReference type="SUPFAM" id="SSF53300">
    <property type="entry name" value="vWA-like"/>
    <property type="match status" value="1"/>
</dbReference>
<feature type="domain" description="EGF-like" evidence="19">
    <location>
        <begin position="3812"/>
        <end position="3852"/>
    </location>
</feature>
<evidence type="ECO:0000256" key="2">
    <source>
        <dbReference type="ARBA" id="ARBA00004498"/>
    </source>
</evidence>
<feature type="disulfide bond" evidence="17">
    <location>
        <begin position="3920"/>
        <end position="3930"/>
    </location>
</feature>
<feature type="domain" description="Ig-like" evidence="20">
    <location>
        <begin position="1963"/>
        <end position="2047"/>
    </location>
</feature>
<dbReference type="InterPro" id="IPR000152">
    <property type="entry name" value="EGF-type_Asp/Asn_hydroxyl_site"/>
</dbReference>
<gene>
    <name evidence="22" type="ORF">ANANG_G00192480</name>
</gene>
<evidence type="ECO:0000256" key="17">
    <source>
        <dbReference type="PROSITE-ProRule" id="PRU00076"/>
    </source>
</evidence>
<feature type="domain" description="Ig-like" evidence="20">
    <location>
        <begin position="1772"/>
        <end position="1862"/>
    </location>
</feature>
<keyword evidence="3" id="KW-0964">Secreted</keyword>
<dbReference type="EMBL" id="JAFIRN010000010">
    <property type="protein sequence ID" value="KAG5840799.1"/>
    <property type="molecule type" value="Genomic_DNA"/>
</dbReference>
<evidence type="ECO:0000256" key="9">
    <source>
        <dbReference type="ARBA" id="ARBA00022737"/>
    </source>
</evidence>
<dbReference type="InterPro" id="IPR036465">
    <property type="entry name" value="vWFA_dom_sf"/>
</dbReference>
<dbReference type="FunFam" id="2.60.40.10:FF:000285">
    <property type="entry name" value="Hemicentin 1"/>
    <property type="match status" value="1"/>
</dbReference>
<feature type="domain" description="Ig-like" evidence="20">
    <location>
        <begin position="548"/>
        <end position="633"/>
    </location>
</feature>
<dbReference type="FunFam" id="2.10.25.10:FF:000009">
    <property type="entry name" value="Low-density lipoprotein receptor isoform 1"/>
    <property type="match status" value="1"/>
</dbReference>
<keyword evidence="5 17" id="KW-0245">EGF-like domain</keyword>
<dbReference type="Gene3D" id="2.10.25.10">
    <property type="entry name" value="Laminin"/>
    <property type="match status" value="8"/>
</dbReference>
<feature type="domain" description="Ig-like" evidence="20">
    <location>
        <begin position="1467"/>
        <end position="1555"/>
    </location>
</feature>
<proteinExistence type="predicted"/>
<feature type="disulfide bond" evidence="17">
    <location>
        <begin position="3606"/>
        <end position="3616"/>
    </location>
</feature>
<dbReference type="SUPFAM" id="SSF48726">
    <property type="entry name" value="Immunoglobulin"/>
    <property type="match status" value="32"/>
</dbReference>
<dbReference type="SMART" id="SM00181">
    <property type="entry name" value="EGF"/>
    <property type="match status" value="8"/>
</dbReference>
<dbReference type="SMART" id="SM00209">
    <property type="entry name" value="TSP1"/>
    <property type="match status" value="1"/>
</dbReference>
<dbReference type="PROSITE" id="PS01187">
    <property type="entry name" value="EGF_CA"/>
    <property type="match status" value="5"/>
</dbReference>
<evidence type="ECO:0008006" key="24">
    <source>
        <dbReference type="Google" id="ProtNLM"/>
    </source>
</evidence>
<feature type="domain" description="EGF-like" evidence="19">
    <location>
        <begin position="3687"/>
        <end position="3726"/>
    </location>
</feature>
<feature type="domain" description="EGF-like" evidence="19">
    <location>
        <begin position="3602"/>
        <end position="3641"/>
    </location>
</feature>
<dbReference type="InterPro" id="IPR000742">
    <property type="entry name" value="EGF"/>
</dbReference>
<keyword evidence="16" id="KW-0393">Immunoglobulin domain</keyword>
<dbReference type="InterPro" id="IPR056475">
    <property type="entry name" value="GBD_Hemicentin/VWA7"/>
</dbReference>
<keyword evidence="7" id="KW-0812">Transmembrane</keyword>
<evidence type="ECO:0000256" key="8">
    <source>
        <dbReference type="ARBA" id="ARBA00022729"/>
    </source>
</evidence>
<evidence type="ECO:0000256" key="1">
    <source>
        <dbReference type="ARBA" id="ARBA00004479"/>
    </source>
</evidence>
<protein>
    <recommendedName>
        <fullName evidence="24">Hemicentin-2</fullName>
    </recommendedName>
</protein>
<dbReference type="Pfam" id="PF12662">
    <property type="entry name" value="cEGF"/>
    <property type="match status" value="1"/>
</dbReference>
<dbReference type="FunFam" id="2.60.40.10:FF:000503">
    <property type="entry name" value="Hemicentin 1"/>
    <property type="match status" value="1"/>
</dbReference>
<evidence type="ECO:0000256" key="16">
    <source>
        <dbReference type="ARBA" id="ARBA00023319"/>
    </source>
</evidence>
<evidence type="ECO:0000256" key="10">
    <source>
        <dbReference type="ARBA" id="ARBA00022837"/>
    </source>
</evidence>
<dbReference type="InterPro" id="IPR001881">
    <property type="entry name" value="EGF-like_Ca-bd_dom"/>
</dbReference>
<dbReference type="GO" id="GO:0098632">
    <property type="term" value="F:cell-cell adhesion mediator activity"/>
    <property type="evidence" value="ECO:0007669"/>
    <property type="project" value="TreeGrafter"/>
</dbReference>
<evidence type="ECO:0000256" key="15">
    <source>
        <dbReference type="ARBA" id="ARBA00023180"/>
    </source>
</evidence>
<feature type="domain" description="Ig-like" evidence="20">
    <location>
        <begin position="2144"/>
        <end position="2234"/>
    </location>
</feature>
<dbReference type="PROSITE" id="PS01186">
    <property type="entry name" value="EGF_2"/>
    <property type="match status" value="3"/>
</dbReference>
<feature type="domain" description="Ig-like" evidence="20">
    <location>
        <begin position="638"/>
        <end position="722"/>
    </location>
</feature>
<dbReference type="InterPro" id="IPR018097">
    <property type="entry name" value="EGF_Ca-bd_CS"/>
</dbReference>
<feature type="domain" description="Ig-like" evidence="20">
    <location>
        <begin position="2051"/>
        <end position="2139"/>
    </location>
</feature>
<dbReference type="Pfam" id="PF07645">
    <property type="entry name" value="EGF_CA"/>
    <property type="match status" value="6"/>
</dbReference>
<feature type="domain" description="EGF-like" evidence="19">
    <location>
        <begin position="3769"/>
        <end position="3804"/>
    </location>
</feature>
<dbReference type="FunFam" id="2.10.25.10:FF:000038">
    <property type="entry name" value="Fibrillin 2"/>
    <property type="match status" value="1"/>
</dbReference>
<dbReference type="InterPro" id="IPR056861">
    <property type="entry name" value="HMCN1-like_VWA"/>
</dbReference>
<dbReference type="PROSITE" id="PS50835">
    <property type="entry name" value="IG_LIKE"/>
    <property type="match status" value="30"/>
</dbReference>
<dbReference type="InterPro" id="IPR036179">
    <property type="entry name" value="Ig-like_dom_sf"/>
</dbReference>
<dbReference type="FunFam" id="2.10.25.10:FF:000010">
    <property type="entry name" value="Pro-epidermal growth factor"/>
    <property type="match status" value="1"/>
</dbReference>
<keyword evidence="11" id="KW-1133">Transmembrane helix</keyword>
<dbReference type="Pfam" id="PF13927">
    <property type="entry name" value="Ig_3"/>
    <property type="match status" value="7"/>
</dbReference>
<dbReference type="FunFam" id="2.10.25.10:FF:000352">
    <property type="entry name" value="Hemicentin 1"/>
    <property type="match status" value="1"/>
</dbReference>
<dbReference type="FunFam" id="2.10.25.10:FF:000008">
    <property type="entry name" value="Signal peptide, CUB domain, EGF-like 2"/>
    <property type="match status" value="1"/>
</dbReference>
<feature type="domain" description="Ig-like" evidence="20">
    <location>
        <begin position="1008"/>
        <end position="1094"/>
    </location>
</feature>
<dbReference type="GO" id="GO:0006897">
    <property type="term" value="P:endocytosis"/>
    <property type="evidence" value="ECO:0007669"/>
    <property type="project" value="UniProtKB-KW"/>
</dbReference>
<reference evidence="22" key="1">
    <citation type="submission" date="2021-01" db="EMBL/GenBank/DDBJ databases">
        <title>A chromosome-scale assembly of European eel, Anguilla anguilla.</title>
        <authorList>
            <person name="Henkel C."/>
            <person name="Jong-Raadsen S.A."/>
            <person name="Dufour S."/>
            <person name="Weltzien F.-A."/>
            <person name="Palstra A.P."/>
            <person name="Pelster B."/>
            <person name="Spaink H.P."/>
            <person name="Van Den Thillart G.E."/>
            <person name="Jansen H."/>
            <person name="Zahm M."/>
            <person name="Klopp C."/>
            <person name="Cedric C."/>
            <person name="Louis A."/>
            <person name="Berthelot C."/>
            <person name="Parey E."/>
            <person name="Roest Crollius H."/>
            <person name="Montfort J."/>
            <person name="Robinson-Rechavi M."/>
            <person name="Bucao C."/>
            <person name="Bouchez O."/>
            <person name="Gislard M."/>
            <person name="Lluch J."/>
            <person name="Milhes M."/>
            <person name="Lampietro C."/>
            <person name="Lopez Roques C."/>
            <person name="Donnadieu C."/>
            <person name="Braasch I."/>
            <person name="Desvignes T."/>
            <person name="Postlethwait J."/>
            <person name="Bobe J."/>
            <person name="Guiguen Y."/>
            <person name="Dirks R."/>
        </authorList>
    </citation>
    <scope>NUCLEOTIDE SEQUENCE</scope>
    <source>
        <strain evidence="22">Tag_6206</strain>
        <tissue evidence="22">Liver</tissue>
    </source>
</reference>
<dbReference type="Pfam" id="PF07474">
    <property type="entry name" value="G2F"/>
    <property type="match status" value="1"/>
</dbReference>
<feature type="domain" description="Ig-like" evidence="20">
    <location>
        <begin position="451"/>
        <end position="540"/>
    </location>
</feature>
<evidence type="ECO:0000259" key="21">
    <source>
        <dbReference type="PROSITE" id="PS50993"/>
    </source>
</evidence>
<dbReference type="InterPro" id="IPR049883">
    <property type="entry name" value="NOTCH1_EGF-like"/>
</dbReference>
<dbReference type="Gene3D" id="3.40.50.410">
    <property type="entry name" value="von Willebrand factor, type A domain"/>
    <property type="match status" value="1"/>
</dbReference>
<organism evidence="22 23">
    <name type="scientific">Anguilla anguilla</name>
    <name type="common">European freshwater eel</name>
    <name type="synonym">Muraena anguilla</name>
    <dbReference type="NCBI Taxonomy" id="7936"/>
    <lineage>
        <taxon>Eukaryota</taxon>
        <taxon>Metazoa</taxon>
        <taxon>Chordata</taxon>
        <taxon>Craniata</taxon>
        <taxon>Vertebrata</taxon>
        <taxon>Euteleostomi</taxon>
        <taxon>Actinopterygii</taxon>
        <taxon>Neopterygii</taxon>
        <taxon>Teleostei</taxon>
        <taxon>Anguilliformes</taxon>
        <taxon>Anguillidae</taxon>
        <taxon>Anguilla</taxon>
    </lineage>
</organism>
<dbReference type="SUPFAM" id="SSF57184">
    <property type="entry name" value="Growth factor receptor domain"/>
    <property type="match status" value="2"/>
</dbReference>
<feature type="domain" description="Ig-like" evidence="20">
    <location>
        <begin position="1185"/>
        <end position="1274"/>
    </location>
</feature>
<evidence type="ECO:0000259" key="19">
    <source>
        <dbReference type="PROSITE" id="PS50026"/>
    </source>
</evidence>
<feature type="domain" description="Ig-like" evidence="20">
    <location>
        <begin position="729"/>
        <end position="819"/>
    </location>
</feature>
<keyword evidence="9" id="KW-0677">Repeat</keyword>
<feature type="domain" description="Ig-like" evidence="20">
    <location>
        <begin position="2490"/>
        <end position="2574"/>
    </location>
</feature>
<feature type="domain" description="Ig-like" evidence="20">
    <location>
        <begin position="2947"/>
        <end position="3033"/>
    </location>
</feature>
<dbReference type="Gene3D" id="2.60.40.10">
    <property type="entry name" value="Immunoglobulins"/>
    <property type="match status" value="32"/>
</dbReference>
<comment type="caution">
    <text evidence="22">The sequence shown here is derived from an EMBL/GenBank/DDBJ whole genome shotgun (WGS) entry which is preliminary data.</text>
</comment>
<keyword evidence="8 18" id="KW-0732">Signal</keyword>
<dbReference type="FunFam" id="2.60.40.10:FF:000032">
    <property type="entry name" value="palladin isoform X1"/>
    <property type="match status" value="8"/>
</dbReference>
<feature type="domain" description="Ig-like" evidence="20">
    <location>
        <begin position="1371"/>
        <end position="1462"/>
    </location>
</feature>
<keyword evidence="13 17" id="KW-1015">Disulfide bond</keyword>
<keyword evidence="4" id="KW-0272">Extracellular matrix</keyword>
<dbReference type="FunFam" id="2.60.40.10:FF:000706">
    <property type="entry name" value="Hemicentin 1"/>
    <property type="match status" value="1"/>
</dbReference>
<dbReference type="InterPro" id="IPR013098">
    <property type="entry name" value="Ig_I-set"/>
</dbReference>
<evidence type="ECO:0000313" key="22">
    <source>
        <dbReference type="EMBL" id="KAG5840799.1"/>
    </source>
</evidence>
<feature type="domain" description="Ig-like" evidence="20">
    <location>
        <begin position="3217"/>
        <end position="3302"/>
    </location>
</feature>
<keyword evidence="12" id="KW-0472">Membrane</keyword>
<name>A0A9D3M1D9_ANGAN</name>
<keyword evidence="6" id="KW-0254">Endocytosis</keyword>
<evidence type="ECO:0000256" key="12">
    <source>
        <dbReference type="ARBA" id="ARBA00023136"/>
    </source>
</evidence>
<dbReference type="GO" id="GO:0005509">
    <property type="term" value="F:calcium ion binding"/>
    <property type="evidence" value="ECO:0007669"/>
    <property type="project" value="InterPro"/>
</dbReference>
<dbReference type="FunFam" id="3.40.50.410:FF:000032">
    <property type="entry name" value="Hemicentin 1"/>
    <property type="match status" value="1"/>
</dbReference>
<feature type="domain" description="Ig-like" evidence="20">
    <location>
        <begin position="825"/>
        <end position="912"/>
    </location>
</feature>
<evidence type="ECO:0000313" key="23">
    <source>
        <dbReference type="Proteomes" id="UP001044222"/>
    </source>
</evidence>
<dbReference type="PROSITE" id="PS50026">
    <property type="entry name" value="EGF_3"/>
    <property type="match status" value="5"/>
</dbReference>
<dbReference type="SMART" id="SM00179">
    <property type="entry name" value="EGF_CA"/>
    <property type="match status" value="8"/>
</dbReference>
<dbReference type="Pfam" id="PF07679">
    <property type="entry name" value="I-set"/>
    <property type="match status" value="24"/>
</dbReference>
<comment type="subcellular location">
    <subcellularLocation>
        <location evidence="1">Membrane</location>
        <topology evidence="1">Single-pass type I membrane protein</topology>
    </subcellularLocation>
    <subcellularLocation>
        <location evidence="2">Secreted</location>
        <location evidence="2">Extracellular space</location>
        <location evidence="2">Extracellular matrix</location>
    </subcellularLocation>
</comment>
<dbReference type="InterPro" id="IPR007110">
    <property type="entry name" value="Ig-like_dom"/>
</dbReference>
<dbReference type="SMART" id="SM00682">
    <property type="entry name" value="G2F"/>
    <property type="match status" value="1"/>
</dbReference>
<dbReference type="SUPFAM" id="SSF82895">
    <property type="entry name" value="TSP-1 type 1 repeat"/>
    <property type="match status" value="1"/>
</dbReference>
<dbReference type="InterPro" id="IPR006605">
    <property type="entry name" value="G2_nidogen/fibulin_G2F"/>
</dbReference>
<evidence type="ECO:0000256" key="3">
    <source>
        <dbReference type="ARBA" id="ARBA00022525"/>
    </source>
</evidence>
<dbReference type="InterPro" id="IPR000884">
    <property type="entry name" value="TSP1_rpt"/>
</dbReference>
<dbReference type="PROSITE" id="PS50993">
    <property type="entry name" value="NIDOGEN_G2"/>
    <property type="match status" value="1"/>
</dbReference>
<feature type="domain" description="Ig-like" evidence="20">
    <location>
        <begin position="2239"/>
        <end position="2328"/>
    </location>
</feature>
<feature type="domain" description="Ig-like" evidence="20">
    <location>
        <begin position="1658"/>
        <end position="1767"/>
    </location>
</feature>
<dbReference type="InterPro" id="IPR009017">
    <property type="entry name" value="GFP"/>
</dbReference>
<dbReference type="InterPro" id="IPR036383">
    <property type="entry name" value="TSP1_rpt_sf"/>
</dbReference>
<feature type="chain" id="PRO_5038559067" description="Hemicentin-2" evidence="18">
    <location>
        <begin position="23"/>
        <end position="4122"/>
    </location>
</feature>
<comment type="caution">
    <text evidence="17">Lacks conserved residue(s) required for the propagation of feature annotation.</text>
</comment>
<evidence type="ECO:0000259" key="20">
    <source>
        <dbReference type="PROSITE" id="PS50835"/>
    </source>
</evidence>
<dbReference type="GO" id="GO:0005886">
    <property type="term" value="C:plasma membrane"/>
    <property type="evidence" value="ECO:0007669"/>
    <property type="project" value="TreeGrafter"/>
</dbReference>
<dbReference type="GO" id="GO:0007156">
    <property type="term" value="P:homophilic cell adhesion via plasma membrane adhesion molecules"/>
    <property type="evidence" value="ECO:0007669"/>
    <property type="project" value="TreeGrafter"/>
</dbReference>
<dbReference type="FunFam" id="2.10.25.10:FF:000005">
    <property type="entry name" value="Fibrillin 2"/>
    <property type="match status" value="1"/>
</dbReference>
<dbReference type="CDD" id="cd00096">
    <property type="entry name" value="Ig"/>
    <property type="match status" value="10"/>
</dbReference>
<evidence type="ECO:0000256" key="18">
    <source>
        <dbReference type="SAM" id="SignalP"/>
    </source>
</evidence>
<dbReference type="InterPro" id="IPR013783">
    <property type="entry name" value="Ig-like_fold"/>
</dbReference>
<dbReference type="SMART" id="SM00409">
    <property type="entry name" value="IG"/>
    <property type="match status" value="32"/>
</dbReference>
<feature type="domain" description="Ig-like" evidence="20">
    <location>
        <begin position="2674"/>
        <end position="2760"/>
    </location>
</feature>
<dbReference type="Pfam" id="PF23560">
    <property type="entry name" value="GBD_Hemicentin"/>
    <property type="match status" value="1"/>
</dbReference>
<feature type="domain" description="Nidogen G2 beta-barrel" evidence="21">
    <location>
        <begin position="3366"/>
        <end position="3588"/>
    </location>
</feature>
<dbReference type="GO" id="GO:0030424">
    <property type="term" value="C:axon"/>
    <property type="evidence" value="ECO:0007669"/>
    <property type="project" value="TreeGrafter"/>
</dbReference>
<dbReference type="PROSITE" id="PS50092">
    <property type="entry name" value="TSP1"/>
    <property type="match status" value="1"/>
</dbReference>
<dbReference type="Proteomes" id="UP001044222">
    <property type="component" value="Chromosome 10"/>
</dbReference>
<feature type="domain" description="Ig-like" evidence="20">
    <location>
        <begin position="2582"/>
        <end position="2669"/>
    </location>
</feature>
<dbReference type="PANTHER" id="PTHR10075:SF100">
    <property type="entry name" value="FASCICLIN-2"/>
    <property type="match status" value="1"/>
</dbReference>
<dbReference type="InterPro" id="IPR013106">
    <property type="entry name" value="Ig_V-set"/>
</dbReference>
<sequence>MTGIWIKCCVLVLLGCASKLLAVPRVDENVGSSDSASTLAFVFDVTGSMYDDLKQVIDGASRILEKTLSRRTRPIKNFVLVPFHDPDIGPVSITTDPKKFQNDLQELFVQGGGDCPEMSIGAIKKALEVSLPGSFIYVFTDARAKDYRLKHDVLQLVQLRQSQVVFVLTGDCGDRTQPGYRVYEEIAATSSGQIFHLDKQQVNEVLKWVEETVQAMKVHLLSSNHETAQENQWEVPFDPSLKEVTVSLSGPAPQIELKDPYGRSVGEAQGLTELLNIPNSARVVNLKYPRPGTWTLKSYFSGSTVPVTEFNNTREREPVQGLLSHVELVSASGRPLRNFPIPLPEDRGSRGLWNVPEFRTPSESFFLKVSGKDSEGYRFQRLSSVSYTNVVPESPVVSMPSTIKGFYMLPAVIECSVESEVPYRLRFVRGGARLGEEKFFQSSSKASWEIPHASADDEGQYECVAQSNAGQGQAHTQLTVRGLHAPQPDVAAGWAGPGRSHGRVRVLRNTSLEISGVRPQDSGEYQCVASNTQGESGAIVWLLVPEVPSVMVMPRSLKFSRGGEVHFACTASGSPRPQTTWSHGNLFITSRHRVSISKHGTLTIRDAAPEDAGNYTCLASNEAGTATQTATLIYTEAPTISASRQIVLAVAGGDATLECQATGDPPPLVKWYKGDLQVGTLPFAGQHTHRGTLHFGEVQERDAGEYRCEASSSAGTSSATVTLEVGVIPHFLETPGDVTANIGENVTLPCMAHGFPTPTVAWRRKGGLMIPTRHDGNSGSMQVESGALLIHSAWLDDEGVYICEAQNQYGSIRKEARVTISGLEPPLLAQGAPTLFTVIGQSLTIPCMLLDGIPLPDRHWTHNGKPVQLNSRTFLRSDGSLYVDRAVPEDAGIYVCTAVNMAGSMNISVTLEVHVPPEINPGPFHYVATENEAITLSCDSTGVPKPTVSWSKGRESLSLDQTSARVDKAGHLHILSPSEKDAGVYVCTATSPVGYASQEMQLSVNTKPKIVSRTSKQPVKMDAEVGSEVILPCEAKGIPTPLVTWTRDGHPIPPITAWFSVLPSGSLKISNVRLIDSKQYTCSAVNPAGNVSLTYNLQVQAKPRIQATPPLLKAVIGQTVTLPCVVQGEPTPQISWFRNGTPLKEGGAIRIQGVAHSDRGTYKCVAKNTAGQDTMETTLEVLEAPFFVEAGNDVMERVANDKVVIPCPAQGSPPPKVRWFKNGLEIHPDQSGIGVTVSLNGSLVIGSTSASHSGDFKCLATNEAGSVERKTRLKVNVPPEIQDDGQAANLTVTLHQPLSLGCDAFGNPSPSITWTKDGRPVNDYAGIYLQNGKRLLRIYRVQMEHSGTFSCRASNKAGEARRDYSIVVQAPPVISGTLAMQDLAVVAGQEVELQCRVNGRPAPKVEWSRDGEVLSRDGDPHVEFLEQGQVMKVKSVRLRDQGLYRCVASNRAGTQMRQFRVTVQAPPSIRSSSESSEVSVVLGFPTMLPCEAEGVPAPSLTWLKDSQPIVSSARLTYTRGGQALHLGAARGDDAGRYTCRATNPAGTAHRHYTLRVLVPPQIEADDSTSLGFGSREVKVRINGTLALSCLSKGFPEPAIQWYRDGQLLVGDAHVGIRVDGHVLHLDRALLSHEGQYTCVVSNAAGEAKRDFHVTVQVPPVFHRVNNGPAAWGLGEEEEGGDGGEEMMERREVVLGHTISLSCESNAIPPPRLSWYRDGRKLSTSDGVVLLPGGQVLQIPRVRKEDAGKYTCQAVNEAGEDRMHFDLEVLVPPTIIGQADEFMEEVMAVVNSTVQLGCSVSGNPAPAISWLRDGLPLYSGPQLHILEDGKLLEIVSVQVSDMAGYLCVAENKVGAVEKLFSLTVQVPPRVVGQREEEMSVIEGHMVSLLCDVQAYPPPDITWTKDGEALQFSTGIHILPGGQMLQLPRARVQDAGQYVCTATNRAGQNQKSIQLSVYVPPVLKPRTDSEPEFVTPQVGTFVSLRCEAEGKPEPEVTWYRNGLQLAQGSGLRVEGHLLKIQGVQVADNGIYTCKVSNIAGQVDRTFRLTVHVPPALNEPLQETLVQTQGSHITLLCEATGVPAPSIAWMKDGVPIESSVQWKWSVRGSRLELGPLQLSHAGTYTCVAKNSEGEIHKDYSLTVQVLPTILDSGQPSEISAAVGEELTMECRVTGTPKPQLSWLKNGAPLDTTDMQNLHLSPDGGALTLLGLRPTDSGTYTCLAVSPAGQESKIYTLSVLVPPSIGGDVGSPREVQVAQDSVVTLECLAAGYPPPQISWLWNGRPLLLSPRTRLLSADAVLRISPVQLSDSGVYTCVARSRAGLAELSYNVQVQVPPGVDHVEPTEHDGQPLSLHRNLLLDGHETRLRLPDVSSADAGQYSCVASNQAGSSTKTFNLTVQEPPKISGSGSPEEVSIAINSPLELECAAEGVPPPTLSWLKDGHPLEGDAVVLRNGGLLRISKVQVEDAGLYTCLASSPAGEDGRNHWVQVQVPPTLLGSGDIRTISVPTKGHLTLECQANSDPPPVIEWLKDDAKLQLGGRVQILAGGQFLEIQDVMPEDSGLYSCVVSNIAGSNSLSFTVDVLLPPIIKAGPSVVTVHVNQAAVLPCEAEGTPTPSVIWRKDGLPLVPNNSRFTILAEGSLRIGSAQLSDAGRYYCTASNPAGSDHHGMDLQVFVGPSIRPGPFNITMTTGVRAILSCETTGIPTPQVSWKRNGTPLDLTKDPGAYRLLSSGSLVITSPSNEDEGYFECTSANEVGEERRVIEVILQVPPSIEDDITTVTAIKMSPVILPCHVLGRPEPKISWTKSGAQLGSRGGSYRVLPTGVLEITKAEPSHAGRYTCSARNPAGVAYKHITLTVQEPPEVRPMKEEVKVVLHHGIILPCDVQGFPRPTITWQREGVPIATGHRLAVLPSGALQFSRVTLGDAGTYQCMAQNEAGTAVGRTRLVLQVPPVLTAPSLEYTAVVGQPVSLQCGADGQPQPEVSWQKDRRPVAEGAHVRLFSNGTLWIATTQRSDAGLYTCSAKNYAGRASLDIRLTIQIPPMIPVGQSELSVIQGFQALLPCAAQGLPEPRISWEKDGIKVAGLLGKFTVLRSGELIIERAEPGDAGVFTCVAVNAAGTARQEIRLSVNMRPAFKELPGDVTLNTGQRLSLSCHAQGMPIPTISWTVNNSPFSGPRVDEAGRSLLVIENVSVSDAGTYVCKADNSVGTIRALSFVRVREPPVISGEAHSSQTVPQGATALLDCSVKGDPAPSLRWLRDGRPLLSTLRLHPMHNGSLAIYGVTSGDSGEYRCVAESDAGMAERTVALKVQIPGGFSSWGNWGPCSVTCGQGVQERIRLCNNPVPANGGRPCEGQSTDSRSCHSKLCPGEVPRRARGSLIGMVNEEEFGVAFLEANITDDLEQGTSKLEAHVNDIPASVGPLLRVLLSVFAPIYWTTVLQTGGTRNGYSLTQGQFRQESQLEFETGEILRLTHVARGLDADGVLLVDIVINGFVPQILSGSHISLQEFDESYVQTGPGQLYAWSSQTHQQGGAPLLLRCNHSLVYEGSQDRQGPLLQLLRVSNINGAYSRFTLSLDFQLTVSLLIPDGEGETCPQGFILDATSYCADEDECAVQSPCSHSCNNVMGGFSCACPSGFSISPHSNTCQDIDECAQGSHRCHYNQQCVNTLGTYRCQAQCGPGFKPSALGTSCEDVDECQESSLSPCHQQCMNTLGSFRCACHPGYQLSGVRCLDINECTRNVCPAHQECRNTEGGYQCFDSCPAGMTKSESGACVDVDECQDGSHMCRYSQICQNTVGGYGCVCPRGYRSQGVGRPCLDIDECTQVPSPCAHKCRNVPGSFRCTCPPGTTLLGDGRSCAGLERGQAPANGTRILARLRPQLVSTLGRPVLSRLSVQPQQQGLSHGGRNGCPLGYSRRDGACVDVDECLLRKPCQHECRNTVGSFQCLCPPGYQLLPNGRSCKDIDECTEQGIQCGPNQMCFNTRGGYQCLDTPCPTSYQRGGSPGTCYRPCSLDCASGGSPLVLQYKLLTLPLGIPANHNVVRLSAFSEAGVLQDRTAFTILEQGGDTPDGQWFAIRDEAGRGIIFTVRPLDRPGLVRLRVQATTLSAQGHVTYQSIFIIYISISSYPY</sequence>
<dbReference type="CDD" id="cd00198">
    <property type="entry name" value="vWFA"/>
    <property type="match status" value="1"/>
</dbReference>
<feature type="domain" description="Ig-like" evidence="20">
    <location>
        <begin position="3129"/>
        <end position="3210"/>
    </location>
</feature>
<dbReference type="FunFam" id="2.10.25.10:FF:000210">
    <property type="entry name" value="Hemicentin 1"/>
    <property type="match status" value="1"/>
</dbReference>
<dbReference type="Gene3D" id="2.40.155.10">
    <property type="entry name" value="Green fluorescent protein"/>
    <property type="match status" value="1"/>
</dbReference>
<evidence type="ECO:0000256" key="14">
    <source>
        <dbReference type="ARBA" id="ARBA00023170"/>
    </source>
</evidence>
<keyword evidence="23" id="KW-1185">Reference proteome</keyword>
<dbReference type="InterPro" id="IPR003599">
    <property type="entry name" value="Ig_sub"/>
</dbReference>
<dbReference type="PANTHER" id="PTHR10075">
    <property type="entry name" value="BASIGIN RELATED"/>
    <property type="match status" value="1"/>
</dbReference>
<dbReference type="GO" id="GO:0007411">
    <property type="term" value="P:axon guidance"/>
    <property type="evidence" value="ECO:0007669"/>
    <property type="project" value="TreeGrafter"/>
</dbReference>
<feature type="domain" description="Ig-like" evidence="20">
    <location>
        <begin position="1103"/>
        <end position="1180"/>
    </location>
</feature>
<dbReference type="CDD" id="cd00054">
    <property type="entry name" value="EGF_CA"/>
    <property type="match status" value="8"/>
</dbReference>
<feature type="domain" description="Ig-like" evidence="20">
    <location>
        <begin position="917"/>
        <end position="1003"/>
    </location>
</feature>
<feature type="domain" description="Ig-like" evidence="20">
    <location>
        <begin position="2767"/>
        <end position="2853"/>
    </location>
</feature>
<dbReference type="SMART" id="SM00406">
    <property type="entry name" value="IGv"/>
    <property type="match status" value="12"/>
</dbReference>